<dbReference type="EMBL" id="CATOUU010000642">
    <property type="protein sequence ID" value="CAI9936781.1"/>
    <property type="molecule type" value="Genomic_DNA"/>
</dbReference>
<dbReference type="InterPro" id="IPR027417">
    <property type="entry name" value="P-loop_NTPase"/>
</dbReference>
<dbReference type="InterPro" id="IPR001806">
    <property type="entry name" value="Small_GTPase"/>
</dbReference>
<accession>A0AA86PD75</accession>
<dbReference type="SUPFAM" id="SSF52540">
    <property type="entry name" value="P-loop containing nucleoside triphosphate hydrolases"/>
    <property type="match status" value="1"/>
</dbReference>
<evidence type="ECO:0000313" key="4">
    <source>
        <dbReference type="Proteomes" id="UP001642409"/>
    </source>
</evidence>
<dbReference type="InterPro" id="IPR018247">
    <property type="entry name" value="EF_Hand_1_Ca_BS"/>
</dbReference>
<feature type="region of interest" description="Disordered" evidence="1">
    <location>
        <begin position="420"/>
        <end position="445"/>
    </location>
</feature>
<dbReference type="GO" id="GO:0005525">
    <property type="term" value="F:GTP binding"/>
    <property type="evidence" value="ECO:0007669"/>
    <property type="project" value="InterPro"/>
</dbReference>
<feature type="compositionally biased region" description="Basic and acidic residues" evidence="1">
    <location>
        <begin position="357"/>
        <end position="369"/>
    </location>
</feature>
<dbReference type="Pfam" id="PF00071">
    <property type="entry name" value="Ras"/>
    <property type="match status" value="1"/>
</dbReference>
<comment type="caution">
    <text evidence="2">The sequence shown here is derived from an EMBL/GenBank/DDBJ whole genome shotgun (WGS) entry which is preliminary data.</text>
</comment>
<organism evidence="2">
    <name type="scientific">Hexamita inflata</name>
    <dbReference type="NCBI Taxonomy" id="28002"/>
    <lineage>
        <taxon>Eukaryota</taxon>
        <taxon>Metamonada</taxon>
        <taxon>Diplomonadida</taxon>
        <taxon>Hexamitidae</taxon>
        <taxon>Hexamitinae</taxon>
        <taxon>Hexamita</taxon>
    </lineage>
</organism>
<feature type="region of interest" description="Disordered" evidence="1">
    <location>
        <begin position="341"/>
        <end position="373"/>
    </location>
</feature>
<evidence type="ECO:0000256" key="1">
    <source>
        <dbReference type="SAM" id="MobiDB-lite"/>
    </source>
</evidence>
<dbReference type="EMBL" id="CAXDID020000098">
    <property type="protein sequence ID" value="CAL6025264.1"/>
    <property type="molecule type" value="Genomic_DNA"/>
</dbReference>
<sequence>MEYFAPVYIIGDNKVGKHTVVNYLCESKNYINCQIETSATVISLSPYYVRELDQVPDTAFGVFLVYDITHQPTFDLISSFSAQIQRKTLQCPDFAPLRVLVGTHRDQVSQREVSYQQVQSVKESLSALWFEVSPTQNISILKKQLSIRAVFACRAAQDHTLPIVPATILNNIINFNDVLLPKDYNQRLVQLVSDEEFKTLSETENKNVRSVQIHSQAQDHIAVSHFFQNEVKNEGVFENPFKVTGKTLEKMKMNVKEEIIEEGPEPETNVLEILQNENQIDLRKSFKAFLRQIGAEVNENQINKFMQSVSDSVDLKKQQDALFLLQTELQQKIAANNEAQQQIQSQKRLSDQQRSSMDFRKTDGGESSDKSLISQQQSVFGQFRRKVNYLEIAKQKQTQSINQQSVTEQAAAQSTLQNPSFNHESQLSTQQNNTESQPTDSQPKASIQQFFSEIQNNNKIQPNMQSKKLEHKKVKCDTEKDSMSEIRENESFNSVVFEGDDKIQIFSVSKCKPIQSVVQESLKPPRATENNHKKVKLSEILKESGVQESLKPKTPIQRVSSTLELDTSFKELNYTQKAQSQSIVNKTLVQAIQEYKINVNGHYHTINAPKRENPFETAKKLCQEKGINHRHLDSIATQIYEQIKERKPKPEIKKEKLHLSDLNQSQKIERKELFKMDIIAGGRRQVITIKDGDNIAQLGENFCRIMNVDRSIHLQSVISQIRSGFEKFTKNQ</sequence>
<reference evidence="3 4" key="2">
    <citation type="submission" date="2024-07" db="EMBL/GenBank/DDBJ databases">
        <authorList>
            <person name="Akdeniz Z."/>
        </authorList>
    </citation>
    <scope>NUCLEOTIDE SEQUENCE [LARGE SCALE GENOMIC DNA]</scope>
</reference>
<dbReference type="PROSITE" id="PS51419">
    <property type="entry name" value="RAB"/>
    <property type="match status" value="1"/>
</dbReference>
<feature type="region of interest" description="Disordered" evidence="1">
    <location>
        <begin position="459"/>
        <end position="482"/>
    </location>
</feature>
<dbReference type="SMART" id="SM00175">
    <property type="entry name" value="RAB"/>
    <property type="match status" value="1"/>
</dbReference>
<name>A0AA86PD75_9EUKA</name>
<dbReference type="PROSITE" id="PS00018">
    <property type="entry name" value="EF_HAND_1"/>
    <property type="match status" value="1"/>
</dbReference>
<proteinExistence type="predicted"/>
<dbReference type="Gene3D" id="3.40.50.300">
    <property type="entry name" value="P-loop containing nucleotide triphosphate hydrolases"/>
    <property type="match status" value="1"/>
</dbReference>
<evidence type="ECO:0000313" key="3">
    <source>
        <dbReference type="EMBL" id="CAL6025264.1"/>
    </source>
</evidence>
<dbReference type="PROSITE" id="PS51421">
    <property type="entry name" value="RAS"/>
    <property type="match status" value="1"/>
</dbReference>
<keyword evidence="4" id="KW-1185">Reference proteome</keyword>
<dbReference type="Proteomes" id="UP001642409">
    <property type="component" value="Unassembled WGS sequence"/>
</dbReference>
<dbReference type="AlphaFoldDB" id="A0AA86PD75"/>
<protein>
    <submittedName>
        <fullName evidence="2">Ras domain-containing protein</fullName>
    </submittedName>
    <submittedName>
        <fullName evidence="3">Ras_domain-containing protein</fullName>
    </submittedName>
</protein>
<gene>
    <name evidence="2" type="ORF">HINF_LOCUS24426</name>
    <name evidence="3" type="ORF">HINF_LOCUS30102</name>
</gene>
<dbReference type="SMART" id="SM00173">
    <property type="entry name" value="RAS"/>
    <property type="match status" value="1"/>
</dbReference>
<dbReference type="GO" id="GO:0003924">
    <property type="term" value="F:GTPase activity"/>
    <property type="evidence" value="ECO:0007669"/>
    <property type="project" value="InterPro"/>
</dbReference>
<evidence type="ECO:0000313" key="2">
    <source>
        <dbReference type="EMBL" id="CAI9936781.1"/>
    </source>
</evidence>
<reference evidence="2" key="1">
    <citation type="submission" date="2023-06" db="EMBL/GenBank/DDBJ databases">
        <authorList>
            <person name="Kurt Z."/>
        </authorList>
    </citation>
    <scope>NUCLEOTIDE SEQUENCE</scope>
</reference>